<organism evidence="3 4">
    <name type="scientific">Azonexus hydrophilus</name>
    <dbReference type="NCBI Taxonomy" id="418702"/>
    <lineage>
        <taxon>Bacteria</taxon>
        <taxon>Pseudomonadati</taxon>
        <taxon>Pseudomonadota</taxon>
        <taxon>Betaproteobacteria</taxon>
        <taxon>Rhodocyclales</taxon>
        <taxon>Azonexaceae</taxon>
        <taxon>Azonexus</taxon>
    </lineage>
</organism>
<feature type="transmembrane region" description="Helical" evidence="2">
    <location>
        <begin position="6"/>
        <end position="30"/>
    </location>
</feature>
<gene>
    <name evidence="3" type="ORF">BJN45_11315</name>
</gene>
<dbReference type="InterPro" id="IPR046703">
    <property type="entry name" value="DUF6776"/>
</dbReference>
<sequence length="210" mass="23266">MPRQWVLFFSFLAAAVFAVVIWVFHFGGFLGGSQLADLKEQLRAQQGELALLRSSVGTGQNAVNMERAAQQQLVARIQELEAENSALKEDMLIFERLIPVAGQESLVRIESFRVLSEASTRYRYRLLLAYQAAQRGGGFRGVYEVVAAYRLPDGALRQLVLPGRKDGVVEVQHFLRREGVIELPAGATLISVEARLLQAGKLVTKQVANL</sequence>
<dbReference type="AlphaFoldDB" id="A0A1R1I273"/>
<dbReference type="Pfam" id="PF20567">
    <property type="entry name" value="DUF6776"/>
    <property type="match status" value="1"/>
</dbReference>
<keyword evidence="4" id="KW-1185">Reference proteome</keyword>
<feature type="coiled-coil region" evidence="1">
    <location>
        <begin position="35"/>
        <end position="97"/>
    </location>
</feature>
<dbReference type="STRING" id="418702.BJN45_11315"/>
<comment type="caution">
    <text evidence="3">The sequence shown here is derived from an EMBL/GenBank/DDBJ whole genome shotgun (WGS) entry which is preliminary data.</text>
</comment>
<evidence type="ECO:0000313" key="3">
    <source>
        <dbReference type="EMBL" id="OMG52848.1"/>
    </source>
</evidence>
<reference evidence="3 4" key="1">
    <citation type="submission" date="2016-10" db="EMBL/GenBank/DDBJ databases">
        <title>Alkaliphiles isolated from bioreactors.</title>
        <authorList>
            <person name="Salah Z."/>
            <person name="Rout S.P."/>
            <person name="Humphreys P.N."/>
        </authorList>
    </citation>
    <scope>NUCLEOTIDE SEQUENCE [LARGE SCALE GENOMIC DNA]</scope>
    <source>
        <strain evidence="3 4">ZS02</strain>
    </source>
</reference>
<keyword evidence="2" id="KW-1133">Transmembrane helix</keyword>
<dbReference type="EMBL" id="MTHD01000004">
    <property type="protein sequence ID" value="OMG52848.1"/>
    <property type="molecule type" value="Genomic_DNA"/>
</dbReference>
<evidence type="ECO:0000256" key="2">
    <source>
        <dbReference type="SAM" id="Phobius"/>
    </source>
</evidence>
<accession>A0A1R1I273</accession>
<dbReference type="Proteomes" id="UP000187526">
    <property type="component" value="Unassembled WGS sequence"/>
</dbReference>
<protein>
    <submittedName>
        <fullName evidence="3">Uncharacterized protein</fullName>
    </submittedName>
</protein>
<proteinExistence type="predicted"/>
<keyword evidence="2" id="KW-0472">Membrane</keyword>
<evidence type="ECO:0000313" key="4">
    <source>
        <dbReference type="Proteomes" id="UP000187526"/>
    </source>
</evidence>
<evidence type="ECO:0000256" key="1">
    <source>
        <dbReference type="SAM" id="Coils"/>
    </source>
</evidence>
<keyword evidence="2" id="KW-0812">Transmembrane</keyword>
<name>A0A1R1I273_9RHOO</name>
<keyword evidence="1" id="KW-0175">Coiled coil</keyword>